<gene>
    <name evidence="7" type="ORF">NCTC10118_00284</name>
</gene>
<keyword evidence="3" id="KW-0378">Hydrolase</keyword>
<keyword evidence="8" id="KW-1185">Reference proteome</keyword>
<evidence type="ECO:0000256" key="1">
    <source>
        <dbReference type="ARBA" id="ARBA00011073"/>
    </source>
</evidence>
<dbReference type="PANTHER" id="PTHR43806">
    <property type="entry name" value="PEPTIDASE S8"/>
    <property type="match status" value="1"/>
</dbReference>
<feature type="signal peptide" evidence="5">
    <location>
        <begin position="1"/>
        <end position="22"/>
    </location>
</feature>
<reference evidence="7 8" key="1">
    <citation type="submission" date="2019-01" db="EMBL/GenBank/DDBJ databases">
        <authorList>
            <consortium name="Pathogen Informatics"/>
        </authorList>
    </citation>
    <scope>NUCLEOTIDE SEQUENCE [LARGE SCALE GENOMIC DNA]</scope>
    <source>
        <strain evidence="7 8">NCTC10118</strain>
    </source>
</reference>
<dbReference type="AlphaFoldDB" id="A0A449ADM6"/>
<evidence type="ECO:0000256" key="5">
    <source>
        <dbReference type="SAM" id="SignalP"/>
    </source>
</evidence>
<proteinExistence type="inferred from homology"/>
<dbReference type="InterPro" id="IPR000209">
    <property type="entry name" value="Peptidase_S8/S53_dom"/>
</dbReference>
<evidence type="ECO:0000256" key="4">
    <source>
        <dbReference type="ARBA" id="ARBA00022825"/>
    </source>
</evidence>
<keyword evidence="2" id="KW-0645">Protease</keyword>
<accession>A0A449ADM6</accession>
<dbReference type="GO" id="GO:0004252">
    <property type="term" value="F:serine-type endopeptidase activity"/>
    <property type="evidence" value="ECO:0007669"/>
    <property type="project" value="InterPro"/>
</dbReference>
<dbReference type="PANTHER" id="PTHR43806:SF11">
    <property type="entry name" value="CEREVISIN-RELATED"/>
    <property type="match status" value="1"/>
</dbReference>
<name>A0A449ADM6_9BACT</name>
<evidence type="ECO:0000256" key="2">
    <source>
        <dbReference type="ARBA" id="ARBA00022670"/>
    </source>
</evidence>
<evidence type="ECO:0000256" key="3">
    <source>
        <dbReference type="ARBA" id="ARBA00022801"/>
    </source>
</evidence>
<dbReference type="Proteomes" id="UP000289952">
    <property type="component" value="Chromosome"/>
</dbReference>
<dbReference type="Pfam" id="PF00082">
    <property type="entry name" value="Peptidase_S8"/>
    <property type="match status" value="1"/>
</dbReference>
<organism evidence="7 8">
    <name type="scientific">Mycoplasmopsis bovirhinis</name>
    <dbReference type="NCBI Taxonomy" id="29553"/>
    <lineage>
        <taxon>Bacteria</taxon>
        <taxon>Bacillati</taxon>
        <taxon>Mycoplasmatota</taxon>
        <taxon>Mycoplasmoidales</taxon>
        <taxon>Metamycoplasmataceae</taxon>
        <taxon>Mycoplasmopsis</taxon>
    </lineage>
</organism>
<dbReference type="GO" id="GO:0006508">
    <property type="term" value="P:proteolysis"/>
    <property type="evidence" value="ECO:0007669"/>
    <property type="project" value="UniProtKB-KW"/>
</dbReference>
<dbReference type="InterPro" id="IPR023828">
    <property type="entry name" value="Peptidase_S8_Ser-AS"/>
</dbReference>
<dbReference type="InterPro" id="IPR036852">
    <property type="entry name" value="Peptidase_S8/S53_dom_sf"/>
</dbReference>
<dbReference type="Gene3D" id="3.40.50.200">
    <property type="entry name" value="Peptidase S8/S53 domain"/>
    <property type="match status" value="1"/>
</dbReference>
<keyword evidence="4" id="KW-0720">Serine protease</keyword>
<feature type="domain" description="Peptidase S8/S53" evidence="6">
    <location>
        <begin position="238"/>
        <end position="486"/>
    </location>
</feature>
<evidence type="ECO:0000313" key="8">
    <source>
        <dbReference type="Proteomes" id="UP000289952"/>
    </source>
</evidence>
<comment type="similarity">
    <text evidence="1">Belongs to the peptidase S8 family.</text>
</comment>
<protein>
    <submittedName>
        <fullName evidence="7">Subtilase family</fullName>
    </submittedName>
</protein>
<evidence type="ECO:0000259" key="6">
    <source>
        <dbReference type="Pfam" id="PF00082"/>
    </source>
</evidence>
<dbReference type="OrthoDB" id="399915at2"/>
<dbReference type="EMBL" id="LR214972">
    <property type="protein sequence ID" value="VEU63083.1"/>
    <property type="molecule type" value="Genomic_DNA"/>
</dbReference>
<sequence length="633" mass="72573">MFFKTRKMLLIFLSSLAAVSIALVPHNKIVKEYITNNYWYNKSKNEKIVVREQMVSIETLANGEIQETPINNNFELKLILKPGSDVEDTDFFQQINSEFVGKIVNSKLKFSKHIQSRILPIVFFYFENEDDRENFVNKIKDFEEVFQVIVFKNELKFENVWGNDPSFEYYRRTHWYLNLAPTKSLNNFKESISKNLEIVKGQYGAYNTKVGKIGIIEVGKNKYDTKYSEFFRNGIKINENDIAKQLGSDPDYHATIVAMIAGSQFGADKTSSVYLSKFQNHGEWQTVIEKMILDDGVRIINHSYGLDIRKPGYYTLYDEDAYYLDYIARKYGVINFISAGNDGNKQHHQMGSGKLSFNSIVVGALSDKAKVNNVSKNKTAGYTNYKLEKKFSELAKPLLVSPGSFYNPYYETWMNKENYEYRSGTSYATPLVVGVVSSFLKAYPGIDTSEFRIPIIKTILSTSAVTPKLDGLKYKRSGYEEKFGAGTLDGVAMHEAAKNYRTVSVTSDNFNEIVLTSSSIFVDTNQTLKVSSSWLFNAGILKKNKSKLEFYEAVRRQGGHWFTNYDLILEFQNPNGQWEEVKRVDSINSNNELLEYKPTKSGTYRYVIKKYKSVNFSNSVDDLLAVTHVVRND</sequence>
<evidence type="ECO:0000313" key="7">
    <source>
        <dbReference type="EMBL" id="VEU63083.1"/>
    </source>
</evidence>
<dbReference type="InterPro" id="IPR050131">
    <property type="entry name" value="Peptidase_S8_subtilisin-like"/>
</dbReference>
<dbReference type="PROSITE" id="PS00138">
    <property type="entry name" value="SUBTILASE_SER"/>
    <property type="match status" value="1"/>
</dbReference>
<dbReference type="SUPFAM" id="SSF52743">
    <property type="entry name" value="Subtilisin-like"/>
    <property type="match status" value="1"/>
</dbReference>
<keyword evidence="5" id="KW-0732">Signal</keyword>
<feature type="chain" id="PRO_5019566538" evidence="5">
    <location>
        <begin position="23"/>
        <end position="633"/>
    </location>
</feature>